<accession>A0ACC1LSN1</accession>
<name>A0ACC1LSN1_9FUNG</name>
<proteinExistence type="predicted"/>
<protein>
    <submittedName>
        <fullName evidence="1">Uncharacterized protein</fullName>
    </submittedName>
</protein>
<comment type="caution">
    <text evidence="1">The sequence shown here is derived from an EMBL/GenBank/DDBJ whole genome shotgun (WGS) entry which is preliminary data.</text>
</comment>
<gene>
    <name evidence="1" type="ORF">IWW38_006309</name>
</gene>
<reference evidence="1" key="1">
    <citation type="submission" date="2022-07" db="EMBL/GenBank/DDBJ databases">
        <title>Phylogenomic reconstructions and comparative analyses of Kickxellomycotina fungi.</title>
        <authorList>
            <person name="Reynolds N.K."/>
            <person name="Stajich J.E."/>
            <person name="Barry K."/>
            <person name="Grigoriev I.V."/>
            <person name="Crous P."/>
            <person name="Smith M.E."/>
        </authorList>
    </citation>
    <scope>NUCLEOTIDE SEQUENCE</scope>
    <source>
        <strain evidence="1">CBS 190363</strain>
    </source>
</reference>
<evidence type="ECO:0000313" key="1">
    <source>
        <dbReference type="EMBL" id="KAJ2878488.1"/>
    </source>
</evidence>
<keyword evidence="2" id="KW-1185">Reference proteome</keyword>
<dbReference type="EMBL" id="JANBVB010003528">
    <property type="protein sequence ID" value="KAJ2878488.1"/>
    <property type="molecule type" value="Genomic_DNA"/>
</dbReference>
<dbReference type="Proteomes" id="UP001139981">
    <property type="component" value="Unassembled WGS sequence"/>
</dbReference>
<sequence length="112" mass="13163">MYCNEYVAPSTEYQQQNQPQKRQRNHHRQSSSPERLSRPKRHTSAGDDENIGSDDDDFHTGAGMEPADLARMSPTSRRRHQSRMSSARHRERQHKRIVSTTEEVDRLEVHIR</sequence>
<feature type="non-terminal residue" evidence="1">
    <location>
        <position position="112"/>
    </location>
</feature>
<evidence type="ECO:0000313" key="2">
    <source>
        <dbReference type="Proteomes" id="UP001139981"/>
    </source>
</evidence>
<organism evidence="1 2">
    <name type="scientific">Coemansia aciculifera</name>
    <dbReference type="NCBI Taxonomy" id="417176"/>
    <lineage>
        <taxon>Eukaryota</taxon>
        <taxon>Fungi</taxon>
        <taxon>Fungi incertae sedis</taxon>
        <taxon>Zoopagomycota</taxon>
        <taxon>Kickxellomycotina</taxon>
        <taxon>Kickxellomycetes</taxon>
        <taxon>Kickxellales</taxon>
        <taxon>Kickxellaceae</taxon>
        <taxon>Coemansia</taxon>
    </lineage>
</organism>